<reference evidence="3 4" key="1">
    <citation type="submission" date="2024-03" db="EMBL/GenBank/DDBJ databases">
        <title>Draft genome sequence of Pseudonocardia sp. DW16-2.</title>
        <authorList>
            <person name="Duangmal K."/>
        </authorList>
    </citation>
    <scope>NUCLEOTIDE SEQUENCE [LARGE SCALE GENOMIC DNA]</scope>
    <source>
        <strain evidence="3 4">DW16-2</strain>
    </source>
</reference>
<name>A0ABU8T434_9PSEU</name>
<evidence type="ECO:0000313" key="4">
    <source>
        <dbReference type="Proteomes" id="UP001364211"/>
    </source>
</evidence>
<gene>
    <name evidence="3" type="ORF">WJX68_07195</name>
</gene>
<accession>A0ABU8T434</accession>
<sequence length="444" mass="45108">MDPRSPAGSDRPDDAGPADAYDGYDGRYSRTGHGAPTSVLSRPAAPARRRHGGPDDDGDGQDATALVAPEPAAPAGRSGLSAVRRVGIGILAGALLMLTVASVDSLLGAQVPVLGSFASSGVPRTEEAPPLPPPPDTPGTCLNWTRADATDTAAVDCARPHLFEQTGRVALADQTAFPADAAWQKLVADRCTPVVTKYLNGKFDPDGKFRVGALKPSQQRWDGGDKGMRCGLQMASRSGAMFPITGKVAAQDQSAVQPAGTCLAIDGRTVGDPTDCAGPHAVEAVGIVDLGTEFPDAWPAVEDQDKFLQPACTDAANTFAGNDKVITDKGLTVYWGNLSEESWKAGSRKVNCNIGTLLPDNSGFAAITGSVKGNLTVAGQPAPAAAPSAPGTPATPAAPAGQTPAPGSQAPVEQPDAEQPAAPDAGTGRPDLDIPPGLPGLSGN</sequence>
<organism evidence="3 4">
    <name type="scientific">Pseudonocardia spirodelae</name>
    <dbReference type="NCBI Taxonomy" id="3133431"/>
    <lineage>
        <taxon>Bacteria</taxon>
        <taxon>Bacillati</taxon>
        <taxon>Actinomycetota</taxon>
        <taxon>Actinomycetes</taxon>
        <taxon>Pseudonocardiales</taxon>
        <taxon>Pseudonocardiaceae</taxon>
        <taxon>Pseudonocardia</taxon>
    </lineage>
</organism>
<comment type="caution">
    <text evidence="3">The sequence shown here is derived from an EMBL/GenBank/DDBJ whole genome shotgun (WGS) entry which is preliminary data.</text>
</comment>
<evidence type="ECO:0000259" key="2">
    <source>
        <dbReference type="Pfam" id="PF13845"/>
    </source>
</evidence>
<dbReference type="InterPro" id="IPR026004">
    <property type="entry name" value="Septum_form"/>
</dbReference>
<feature type="region of interest" description="Disordered" evidence="1">
    <location>
        <begin position="380"/>
        <end position="444"/>
    </location>
</feature>
<dbReference type="Pfam" id="PF13845">
    <property type="entry name" value="Septum_form"/>
    <property type="match status" value="1"/>
</dbReference>
<dbReference type="RefSeq" id="WP_340287273.1">
    <property type="nucleotide sequence ID" value="NZ_JBBJUP010000005.1"/>
</dbReference>
<proteinExistence type="predicted"/>
<protein>
    <submittedName>
        <fullName evidence="3">Septum formation family protein</fullName>
    </submittedName>
</protein>
<evidence type="ECO:0000313" key="3">
    <source>
        <dbReference type="EMBL" id="MEJ8278712.1"/>
    </source>
</evidence>
<evidence type="ECO:0000256" key="1">
    <source>
        <dbReference type="SAM" id="MobiDB-lite"/>
    </source>
</evidence>
<dbReference type="EMBL" id="JBBJUP010000005">
    <property type="protein sequence ID" value="MEJ8278712.1"/>
    <property type="molecule type" value="Genomic_DNA"/>
</dbReference>
<dbReference type="Proteomes" id="UP001364211">
    <property type="component" value="Unassembled WGS sequence"/>
</dbReference>
<keyword evidence="4" id="KW-1185">Reference proteome</keyword>
<feature type="region of interest" description="Disordered" evidence="1">
    <location>
        <begin position="1"/>
        <end position="64"/>
    </location>
</feature>
<feature type="compositionally biased region" description="Low complexity" evidence="1">
    <location>
        <begin position="380"/>
        <end position="429"/>
    </location>
</feature>
<feature type="domain" description="Septum formation-related" evidence="2">
    <location>
        <begin position="138"/>
        <end position="352"/>
    </location>
</feature>